<accession>A0A4S4DNM8</accession>
<evidence type="ECO:0000256" key="3">
    <source>
        <dbReference type="ARBA" id="ARBA00022692"/>
    </source>
</evidence>
<dbReference type="SUPFAM" id="SSF103473">
    <property type="entry name" value="MFS general substrate transporter"/>
    <property type="match status" value="2"/>
</dbReference>
<dbReference type="GO" id="GO:0022857">
    <property type="term" value="F:transmembrane transporter activity"/>
    <property type="evidence" value="ECO:0007669"/>
    <property type="project" value="InterPro"/>
</dbReference>
<dbReference type="InterPro" id="IPR036259">
    <property type="entry name" value="MFS_trans_sf"/>
</dbReference>
<dbReference type="Pfam" id="PF00854">
    <property type="entry name" value="PTR2"/>
    <property type="match status" value="2"/>
</dbReference>
<feature type="transmembrane region" description="Helical" evidence="8">
    <location>
        <begin position="97"/>
        <end position="121"/>
    </location>
</feature>
<comment type="similarity">
    <text evidence="2">Belongs to the major facilitator superfamily. Proton-dependent oligopeptide transporter (POT/PTR) (TC 2.A.17) family.</text>
</comment>
<feature type="transmembrane region" description="Helical" evidence="8">
    <location>
        <begin position="446"/>
        <end position="463"/>
    </location>
</feature>
<evidence type="ECO:0000256" key="2">
    <source>
        <dbReference type="ARBA" id="ARBA00005982"/>
    </source>
</evidence>
<keyword evidence="10" id="KW-1185">Reference proteome</keyword>
<evidence type="ECO:0000256" key="7">
    <source>
        <dbReference type="SAM" id="MobiDB-lite"/>
    </source>
</evidence>
<keyword evidence="5 8" id="KW-0472">Membrane</keyword>
<dbReference type="PANTHER" id="PTHR11654">
    <property type="entry name" value="OLIGOPEPTIDE TRANSPORTER-RELATED"/>
    <property type="match status" value="1"/>
</dbReference>
<comment type="similarity">
    <text evidence="6">Belongs to the major facilitator superfamily. Phosphate:H(+) symporter (TC 2.A.1.9) family.</text>
</comment>
<dbReference type="GO" id="GO:0016020">
    <property type="term" value="C:membrane"/>
    <property type="evidence" value="ECO:0007669"/>
    <property type="project" value="UniProtKB-SubCell"/>
</dbReference>
<dbReference type="CDD" id="cd17416">
    <property type="entry name" value="MFS_NPF1_2"/>
    <property type="match status" value="1"/>
</dbReference>
<sequence length="1142" mass="126213">MENGADKTKMDHQQLQRQEEAPPRRKKGGLITMPFIIANEALERVASHGLSANMILYVMGDYHIGVAQATNILFLWSAATNFLPLVGAFISDSYLGRYLTIGLGCIASLLGIVVLWLTAMIPQARPPQCNQYKESCKSPSSTQYAILLCSFALMSIGAGGIRPCSIAFGADQVDNRAGRQNENNRVLEKFFSWYYASTSVAVLVAFTVIVYLQDHTGWKIGFGIPAILMFLSALSFFLASPFYIKQKATSSLFTSLVQVIVVSFKNRRVAFPSQTSILGYHNKDSTMSEPTNKLRFLTKACIVRNPEDLTPDRTASNPWKLCTVEQVEELKSLVRVLPLWSSAVMMSINVSQGSFQLLQAKSMDRHVTSSFSIPAGSFGMFIIAGVVLWIIIYDRVILPLSSKIRGKPIRVGLKMRMGLGLFCSFLAMAVAATVEHFRKRKAIESGFLNNPLGVIPMSAMFLVPQHLLNGMAEALNAIAQNEFFYSELPKKMSSIAICMAGLGLAVGNLLASVIINTVDKLTRRGGKESWLTNNINKVHYESYYWLLAIMSAINIFYFLLCSWAYGPCSNEGFFTHRHEGEDVEEEELSKIGNGGNKEEEEMSKIGNRDNKKQEEKSMMGDGGNKNEGKESKGEEGIVVLWLTAMIPQARPPQCNQYKESCKSPSSTQYAILLCSFALMSIGAGGIRPCSIAFGADQVDNRAGRQNENNRVLEKFFSWYYASTSVAVLVAFTVIVYLQDHTGWKIGFGIPAILMFLSALSFFLASPFYIKQKATSSLFTSLVQVIVVSFKNRRVAFPSQTSILGYHNKDSTMSEPTNKLRFLTKACIVRNPEDLTPDGAASNPWKLCTVEQVEELKSLVRVMPLWSSVIMMSINVSQGSFQLLQAKSMDRHVTSSFSIPAGSFGMFTIAGAVLWIVTYDRVILPLSSKIKGKPAHVGLKMRMGLGLFCSFLAMAVAATVEHFRKRKAIESGFLNNPLGVIPMSAMFLVPQHLLNGMAEAFNAVAQNEFFYSELPKKMSSIAICMAGLGLAVGSLLASVVINTVDKLTRRGGKESWLSNNINKAHYESYYWLLAIMSAINIFYFLRCSWAYGPCSNEGLFTHRHEGEELSEIGNGDNKEQEEKSKIGNGGNKNEGKESKGEEV</sequence>
<feature type="transmembrane region" description="Helical" evidence="8">
    <location>
        <begin position="370"/>
        <end position="393"/>
    </location>
</feature>
<feature type="compositionally biased region" description="Basic and acidic residues" evidence="7">
    <location>
        <begin position="1115"/>
        <end position="1124"/>
    </location>
</feature>
<comment type="subcellular location">
    <subcellularLocation>
        <location evidence="1">Membrane</location>
        <topology evidence="1">Multi-pass membrane protein</topology>
    </subcellularLocation>
</comment>
<feature type="transmembrane region" description="Helical" evidence="8">
    <location>
        <begin position="413"/>
        <end position="434"/>
    </location>
</feature>
<dbReference type="EMBL" id="SDRB02010803">
    <property type="protein sequence ID" value="THG04204.1"/>
    <property type="molecule type" value="Genomic_DNA"/>
</dbReference>
<name>A0A4S4DNM8_CAMSN</name>
<feature type="transmembrane region" description="Helical" evidence="8">
    <location>
        <begin position="543"/>
        <end position="565"/>
    </location>
</feature>
<dbReference type="InterPro" id="IPR000109">
    <property type="entry name" value="POT_fam"/>
</dbReference>
<dbReference type="Gene3D" id="1.20.1250.20">
    <property type="entry name" value="MFS general substrate transporter like domains"/>
    <property type="match status" value="2"/>
</dbReference>
<feature type="transmembrane region" description="Helical" evidence="8">
    <location>
        <begin position="72"/>
        <end position="91"/>
    </location>
</feature>
<reference evidence="9 10" key="1">
    <citation type="journal article" date="2018" name="Proc. Natl. Acad. Sci. U.S.A.">
        <title>Draft genome sequence of Camellia sinensis var. sinensis provides insights into the evolution of the tea genome and tea quality.</title>
        <authorList>
            <person name="Wei C."/>
            <person name="Yang H."/>
            <person name="Wang S."/>
            <person name="Zhao J."/>
            <person name="Liu C."/>
            <person name="Gao L."/>
            <person name="Xia E."/>
            <person name="Lu Y."/>
            <person name="Tai Y."/>
            <person name="She G."/>
            <person name="Sun J."/>
            <person name="Cao H."/>
            <person name="Tong W."/>
            <person name="Gao Q."/>
            <person name="Li Y."/>
            <person name="Deng W."/>
            <person name="Jiang X."/>
            <person name="Wang W."/>
            <person name="Chen Q."/>
            <person name="Zhang S."/>
            <person name="Li H."/>
            <person name="Wu J."/>
            <person name="Wang P."/>
            <person name="Li P."/>
            <person name="Shi C."/>
            <person name="Zheng F."/>
            <person name="Jian J."/>
            <person name="Huang B."/>
            <person name="Shan D."/>
            <person name="Shi M."/>
            <person name="Fang C."/>
            <person name="Yue Y."/>
            <person name="Li F."/>
            <person name="Li D."/>
            <person name="Wei S."/>
            <person name="Han B."/>
            <person name="Jiang C."/>
            <person name="Yin Y."/>
            <person name="Xia T."/>
            <person name="Zhang Z."/>
            <person name="Bennetzen J.L."/>
            <person name="Zhao S."/>
            <person name="Wan X."/>
        </authorList>
    </citation>
    <scope>NUCLEOTIDE SEQUENCE [LARGE SCALE GENOMIC DNA]</scope>
    <source>
        <strain evidence="10">cv. Shuchazao</strain>
        <tissue evidence="9">Leaf</tissue>
    </source>
</reference>
<feature type="transmembrane region" description="Helical" evidence="8">
    <location>
        <begin position="938"/>
        <end position="959"/>
    </location>
</feature>
<comment type="caution">
    <text evidence="9">The sequence shown here is derived from an EMBL/GenBank/DDBJ whole genome shotgun (WGS) entry which is preliminary data.</text>
</comment>
<keyword evidence="3 8" id="KW-0812">Transmembrane</keyword>
<evidence type="ECO:0000256" key="5">
    <source>
        <dbReference type="ARBA" id="ARBA00023136"/>
    </source>
</evidence>
<evidence type="ECO:0000313" key="10">
    <source>
        <dbReference type="Proteomes" id="UP000306102"/>
    </source>
</evidence>
<evidence type="ECO:0000256" key="4">
    <source>
        <dbReference type="ARBA" id="ARBA00022989"/>
    </source>
</evidence>
<evidence type="ECO:0000313" key="9">
    <source>
        <dbReference type="EMBL" id="THG04204.1"/>
    </source>
</evidence>
<feature type="transmembrane region" description="Helical" evidence="8">
    <location>
        <begin position="716"/>
        <end position="737"/>
    </location>
</feature>
<feature type="transmembrane region" description="Helical" evidence="8">
    <location>
        <begin position="193"/>
        <end position="212"/>
    </location>
</feature>
<feature type="transmembrane region" description="Helical" evidence="8">
    <location>
        <begin position="224"/>
        <end position="244"/>
    </location>
</feature>
<feature type="transmembrane region" description="Helical" evidence="8">
    <location>
        <begin position="1067"/>
        <end position="1084"/>
    </location>
</feature>
<feature type="transmembrane region" description="Helical" evidence="8">
    <location>
        <begin position="494"/>
        <end position="515"/>
    </location>
</feature>
<evidence type="ECO:0000256" key="6">
    <source>
        <dbReference type="ARBA" id="ARBA00044504"/>
    </source>
</evidence>
<keyword evidence="4 8" id="KW-1133">Transmembrane helix</keyword>
<feature type="region of interest" description="Disordered" evidence="7">
    <location>
        <begin position="1"/>
        <end position="26"/>
    </location>
</feature>
<feature type="transmembrane region" description="Helical" evidence="8">
    <location>
        <begin position="669"/>
        <end position="695"/>
    </location>
</feature>
<evidence type="ECO:0000256" key="8">
    <source>
        <dbReference type="SAM" id="Phobius"/>
    </source>
</evidence>
<feature type="compositionally biased region" description="Basic and acidic residues" evidence="7">
    <location>
        <begin position="602"/>
        <end position="632"/>
    </location>
</feature>
<evidence type="ECO:0000256" key="1">
    <source>
        <dbReference type="ARBA" id="ARBA00004141"/>
    </source>
</evidence>
<proteinExistence type="inferred from homology"/>
<feature type="transmembrane region" description="Helical" evidence="8">
    <location>
        <begin position="749"/>
        <end position="769"/>
    </location>
</feature>
<feature type="transmembrane region" description="Helical" evidence="8">
    <location>
        <begin position="1020"/>
        <end position="1040"/>
    </location>
</feature>
<gene>
    <name evidence="9" type="ORF">TEA_013299</name>
</gene>
<organism evidence="9 10">
    <name type="scientific">Camellia sinensis var. sinensis</name>
    <name type="common">China tea</name>
    <dbReference type="NCBI Taxonomy" id="542762"/>
    <lineage>
        <taxon>Eukaryota</taxon>
        <taxon>Viridiplantae</taxon>
        <taxon>Streptophyta</taxon>
        <taxon>Embryophyta</taxon>
        <taxon>Tracheophyta</taxon>
        <taxon>Spermatophyta</taxon>
        <taxon>Magnoliopsida</taxon>
        <taxon>eudicotyledons</taxon>
        <taxon>Gunneridae</taxon>
        <taxon>Pentapetalae</taxon>
        <taxon>asterids</taxon>
        <taxon>Ericales</taxon>
        <taxon>Theaceae</taxon>
        <taxon>Camellia</taxon>
    </lineage>
</organism>
<feature type="transmembrane region" description="Helical" evidence="8">
    <location>
        <begin position="896"/>
        <end position="918"/>
    </location>
</feature>
<dbReference type="AlphaFoldDB" id="A0A4S4DNM8"/>
<protein>
    <submittedName>
        <fullName evidence="9">Uncharacterized protein</fullName>
    </submittedName>
</protein>
<dbReference type="Proteomes" id="UP000306102">
    <property type="component" value="Unassembled WGS sequence"/>
</dbReference>
<feature type="compositionally biased region" description="Basic and acidic residues" evidence="7">
    <location>
        <begin position="1"/>
        <end position="23"/>
    </location>
</feature>
<feature type="compositionally biased region" description="Basic and acidic residues" evidence="7">
    <location>
        <begin position="1132"/>
        <end position="1142"/>
    </location>
</feature>
<feature type="region of interest" description="Disordered" evidence="7">
    <location>
        <begin position="584"/>
        <end position="632"/>
    </location>
</feature>
<feature type="region of interest" description="Disordered" evidence="7">
    <location>
        <begin position="1106"/>
        <end position="1142"/>
    </location>
</feature>